<accession>A0A7Y9IZR1</accession>
<dbReference type="AlphaFoldDB" id="A0A7Y9IZR1"/>
<dbReference type="InterPro" id="IPR029069">
    <property type="entry name" value="HotDog_dom_sf"/>
</dbReference>
<reference evidence="4 5" key="1">
    <citation type="submission" date="2020-07" db="EMBL/GenBank/DDBJ databases">
        <title>Genomic Encyclopedia of Type Strains, Phase IV (KMG-V): Genome sequencing to study the core and pangenomes of soil and plant-associated prokaryotes.</title>
        <authorList>
            <person name="Whitman W."/>
        </authorList>
    </citation>
    <scope>NUCLEOTIDE SEQUENCE [LARGE SCALE GENOMIC DNA]</scope>
    <source>
        <strain evidence="4 5">SAS40</strain>
    </source>
</reference>
<evidence type="ECO:0000313" key="4">
    <source>
        <dbReference type="EMBL" id="NYE86073.1"/>
    </source>
</evidence>
<protein>
    <submittedName>
        <fullName evidence="4">Uncharacterized protein (TIGR00369 family)</fullName>
    </submittedName>
</protein>
<comment type="caution">
    <text evidence="4">The sequence shown here is derived from an EMBL/GenBank/DDBJ whole genome shotgun (WGS) entry which is preliminary data.</text>
</comment>
<evidence type="ECO:0000259" key="3">
    <source>
        <dbReference type="Pfam" id="PF03061"/>
    </source>
</evidence>
<dbReference type="CDD" id="cd03443">
    <property type="entry name" value="PaaI_thioesterase"/>
    <property type="match status" value="1"/>
</dbReference>
<dbReference type="Gene3D" id="3.10.129.10">
    <property type="entry name" value="Hotdog Thioesterase"/>
    <property type="match status" value="1"/>
</dbReference>
<dbReference type="SUPFAM" id="SSF54637">
    <property type="entry name" value="Thioesterase/thiol ester dehydrase-isomerase"/>
    <property type="match status" value="1"/>
</dbReference>
<dbReference type="EMBL" id="JACBYR010000003">
    <property type="protein sequence ID" value="NYE86073.1"/>
    <property type="molecule type" value="Genomic_DNA"/>
</dbReference>
<dbReference type="Pfam" id="PF03061">
    <property type="entry name" value="4HBT"/>
    <property type="match status" value="1"/>
</dbReference>
<dbReference type="GO" id="GO:0047617">
    <property type="term" value="F:fatty acyl-CoA hydrolase activity"/>
    <property type="evidence" value="ECO:0007669"/>
    <property type="project" value="InterPro"/>
</dbReference>
<evidence type="ECO:0000313" key="5">
    <source>
        <dbReference type="Proteomes" id="UP000542125"/>
    </source>
</evidence>
<proteinExistence type="inferred from homology"/>
<dbReference type="InterPro" id="IPR006683">
    <property type="entry name" value="Thioestr_dom"/>
</dbReference>
<name>A0A7Y9IZR1_9BURK</name>
<dbReference type="NCBIfam" id="TIGR00369">
    <property type="entry name" value="unchar_dom_1"/>
    <property type="match status" value="1"/>
</dbReference>
<keyword evidence="5" id="KW-1185">Reference proteome</keyword>
<dbReference type="PANTHER" id="PTHR21660">
    <property type="entry name" value="THIOESTERASE SUPERFAMILY MEMBER-RELATED"/>
    <property type="match status" value="1"/>
</dbReference>
<dbReference type="Proteomes" id="UP000542125">
    <property type="component" value="Unassembled WGS sequence"/>
</dbReference>
<evidence type="ECO:0000256" key="1">
    <source>
        <dbReference type="ARBA" id="ARBA00008324"/>
    </source>
</evidence>
<dbReference type="PANTHER" id="PTHR21660:SF1">
    <property type="entry name" value="ACYL-COENZYME A THIOESTERASE 13"/>
    <property type="match status" value="1"/>
</dbReference>
<organism evidence="4 5">
    <name type="scientific">Pigmentiphaga litoralis</name>
    <dbReference type="NCBI Taxonomy" id="516702"/>
    <lineage>
        <taxon>Bacteria</taxon>
        <taxon>Pseudomonadati</taxon>
        <taxon>Pseudomonadota</taxon>
        <taxon>Betaproteobacteria</taxon>
        <taxon>Burkholderiales</taxon>
        <taxon>Alcaligenaceae</taxon>
        <taxon>Pigmentiphaga</taxon>
    </lineage>
</organism>
<dbReference type="InterPro" id="IPR039298">
    <property type="entry name" value="ACOT13"/>
</dbReference>
<comment type="similarity">
    <text evidence="1">Belongs to the thioesterase PaaI family.</text>
</comment>
<dbReference type="InterPro" id="IPR003736">
    <property type="entry name" value="PAAI_dom"/>
</dbReference>
<feature type="domain" description="Thioesterase" evidence="3">
    <location>
        <begin position="72"/>
        <end position="146"/>
    </location>
</feature>
<evidence type="ECO:0000256" key="2">
    <source>
        <dbReference type="ARBA" id="ARBA00022801"/>
    </source>
</evidence>
<gene>
    <name evidence="4" type="ORF">FHW18_005392</name>
</gene>
<keyword evidence="2" id="KW-0378">Hydrolase</keyword>
<sequence>MKDAPGMKDEPDTPSLASLSEGYVPKTVATGPLAGSPIARFSAWLGIEVLEADAGRSVLHLPLKPELANRRNTIHGGAIATLVDSAMALATRSAEAGLETRGTVDLNIHFVSPGQGSLTATAQVTHAGGSIAFCQCEVRDTTQKLVATAMSSFKLRRAKAL</sequence>
<dbReference type="RefSeq" id="WP_179590742.1">
    <property type="nucleotide sequence ID" value="NZ_JACBYR010000003.1"/>
</dbReference>